<reference evidence="1 2" key="2">
    <citation type="journal article" date="2022" name="Mol. Ecol. Resour.">
        <title>The genomes of chicory, endive, great burdock and yacon provide insights into Asteraceae paleo-polyploidization history and plant inulin production.</title>
        <authorList>
            <person name="Fan W."/>
            <person name="Wang S."/>
            <person name="Wang H."/>
            <person name="Wang A."/>
            <person name="Jiang F."/>
            <person name="Liu H."/>
            <person name="Zhao H."/>
            <person name="Xu D."/>
            <person name="Zhang Y."/>
        </authorList>
    </citation>
    <scope>NUCLEOTIDE SEQUENCE [LARGE SCALE GENOMIC DNA]</scope>
    <source>
        <strain evidence="2">cv. Niubang</strain>
    </source>
</reference>
<dbReference type="EMBL" id="CM042059">
    <property type="protein sequence ID" value="KAI3680908.1"/>
    <property type="molecule type" value="Genomic_DNA"/>
</dbReference>
<keyword evidence="2" id="KW-1185">Reference proteome</keyword>
<protein>
    <submittedName>
        <fullName evidence="1">Uncharacterized protein</fullName>
    </submittedName>
</protein>
<evidence type="ECO:0000313" key="2">
    <source>
        <dbReference type="Proteomes" id="UP001055879"/>
    </source>
</evidence>
<dbReference type="Proteomes" id="UP001055879">
    <property type="component" value="Linkage Group LG13"/>
</dbReference>
<accession>A0ACB8Y8A5</accession>
<proteinExistence type="predicted"/>
<gene>
    <name evidence="1" type="ORF">L6452_35687</name>
</gene>
<sequence length="103" mass="11492">MVWTSPINFVLVVVVVGISMKVCISSSHSAISFRSLFSPHCPSSRILDTINLYSPCSPISYLLSPINLVGNHFKLITINDGRHHRSAHCLHRVRFTLGSRFSN</sequence>
<organism evidence="1 2">
    <name type="scientific">Arctium lappa</name>
    <name type="common">Greater burdock</name>
    <name type="synonym">Lappa major</name>
    <dbReference type="NCBI Taxonomy" id="4217"/>
    <lineage>
        <taxon>Eukaryota</taxon>
        <taxon>Viridiplantae</taxon>
        <taxon>Streptophyta</taxon>
        <taxon>Embryophyta</taxon>
        <taxon>Tracheophyta</taxon>
        <taxon>Spermatophyta</taxon>
        <taxon>Magnoliopsida</taxon>
        <taxon>eudicotyledons</taxon>
        <taxon>Gunneridae</taxon>
        <taxon>Pentapetalae</taxon>
        <taxon>asterids</taxon>
        <taxon>campanulids</taxon>
        <taxon>Asterales</taxon>
        <taxon>Asteraceae</taxon>
        <taxon>Carduoideae</taxon>
        <taxon>Cardueae</taxon>
        <taxon>Arctiinae</taxon>
        <taxon>Arctium</taxon>
    </lineage>
</organism>
<comment type="caution">
    <text evidence="1">The sequence shown here is derived from an EMBL/GenBank/DDBJ whole genome shotgun (WGS) entry which is preliminary data.</text>
</comment>
<name>A0ACB8Y8A5_ARCLA</name>
<reference evidence="2" key="1">
    <citation type="journal article" date="2022" name="Mol. Ecol. Resour.">
        <title>The genomes of chicory, endive, great burdock and yacon provide insights into Asteraceae palaeo-polyploidization history and plant inulin production.</title>
        <authorList>
            <person name="Fan W."/>
            <person name="Wang S."/>
            <person name="Wang H."/>
            <person name="Wang A."/>
            <person name="Jiang F."/>
            <person name="Liu H."/>
            <person name="Zhao H."/>
            <person name="Xu D."/>
            <person name="Zhang Y."/>
        </authorList>
    </citation>
    <scope>NUCLEOTIDE SEQUENCE [LARGE SCALE GENOMIC DNA]</scope>
    <source>
        <strain evidence="2">cv. Niubang</strain>
    </source>
</reference>
<evidence type="ECO:0000313" key="1">
    <source>
        <dbReference type="EMBL" id="KAI3680908.1"/>
    </source>
</evidence>